<organism evidence="3 4">
    <name type="scientific">Roseateles albus</name>
    <dbReference type="NCBI Taxonomy" id="2987525"/>
    <lineage>
        <taxon>Bacteria</taxon>
        <taxon>Pseudomonadati</taxon>
        <taxon>Pseudomonadota</taxon>
        <taxon>Betaproteobacteria</taxon>
        <taxon>Burkholderiales</taxon>
        <taxon>Sphaerotilaceae</taxon>
        <taxon>Roseateles</taxon>
    </lineage>
</organism>
<keyword evidence="1" id="KW-0233">DNA recombination</keyword>
<dbReference type="RefSeq" id="WP_273600068.1">
    <property type="nucleotide sequence ID" value="NZ_JAQQXT010000004.1"/>
</dbReference>
<evidence type="ECO:0000256" key="2">
    <source>
        <dbReference type="SAM" id="MobiDB-lite"/>
    </source>
</evidence>
<feature type="region of interest" description="Disordered" evidence="2">
    <location>
        <begin position="1"/>
        <end position="25"/>
    </location>
</feature>
<accession>A0ABT5KCY8</accession>
<comment type="caution">
    <text evidence="3">The sequence shown here is derived from an EMBL/GenBank/DDBJ whole genome shotgun (WGS) entry which is preliminary data.</text>
</comment>
<gene>
    <name evidence="3" type="ORF">PRZ03_09415</name>
</gene>
<dbReference type="InterPro" id="IPR011010">
    <property type="entry name" value="DNA_brk_join_enz"/>
</dbReference>
<reference evidence="3 4" key="1">
    <citation type="submission" date="2022-10" db="EMBL/GenBank/DDBJ databases">
        <title>Paucibacter sp. hw1 Genome sequencing.</title>
        <authorList>
            <person name="Park S."/>
        </authorList>
    </citation>
    <scope>NUCLEOTIDE SEQUENCE [LARGE SCALE GENOMIC DNA]</scope>
    <source>
        <strain evidence="4">hw1</strain>
    </source>
</reference>
<evidence type="ECO:0000256" key="1">
    <source>
        <dbReference type="ARBA" id="ARBA00023172"/>
    </source>
</evidence>
<evidence type="ECO:0000313" key="4">
    <source>
        <dbReference type="Proteomes" id="UP001221189"/>
    </source>
</evidence>
<proteinExistence type="predicted"/>
<evidence type="ECO:0008006" key="5">
    <source>
        <dbReference type="Google" id="ProtNLM"/>
    </source>
</evidence>
<dbReference type="InterPro" id="IPR013762">
    <property type="entry name" value="Integrase-like_cat_sf"/>
</dbReference>
<dbReference type="SUPFAM" id="SSF56349">
    <property type="entry name" value="DNA breaking-rejoining enzymes"/>
    <property type="match status" value="1"/>
</dbReference>
<evidence type="ECO:0000313" key="3">
    <source>
        <dbReference type="EMBL" id="MDC8771785.1"/>
    </source>
</evidence>
<dbReference type="Gene3D" id="1.10.443.10">
    <property type="entry name" value="Intergrase catalytic core"/>
    <property type="match status" value="1"/>
</dbReference>
<dbReference type="Proteomes" id="UP001221189">
    <property type="component" value="Unassembled WGS sequence"/>
</dbReference>
<protein>
    <recommendedName>
        <fullName evidence="5">Tyr recombinase domain-containing protein</fullName>
    </recommendedName>
</protein>
<name>A0ABT5KCY8_9BURK</name>
<keyword evidence="4" id="KW-1185">Reference proteome</keyword>
<sequence>MTEKTEKKEPKRPAMQFESRASAATLPAPPKGAYFEYPHIEYPQFKVRVHPADADGRIKRQYTVRIKHQGIGKDGRVGPQEDRSVLGLAVAVEKGEVELPFVDALTEYLNRHKKLKALKASPAAMQEAKTNAKRMTVGDAWARHETETRTQRTKTTDKETSVYRTYLAHLSDAYLDELEYKFWSAFVAQVGKGKLLHADGKQTTALAGKRAEATVIGVINFAAKLYTFAHRLEGLGGRPSGWNPAGEARRTQTGTPNKRTGHIPLVKLAEAWRAADVLCASWARDQFYLYVLTGLRHSLLATLQFSEVDQKYKVLRISPHKPGTKRRGVKTPADAPDLIIPICDDALKIIAARRPFAPDKNGPVWYATTAPGGKPAAKGVPKIPVNSDPRSNWAHIQERVLDGVAFMRHDLRRTFARLGSAAGADLTGLSLLLMHSPKTLGTTLRVPDVTIDYTGTAEARGHMRAATKSIEKYMRGLLDGSVIPPLAEDLPDFLEAALSEDEDE</sequence>
<dbReference type="EMBL" id="JAQQXT010000004">
    <property type="protein sequence ID" value="MDC8771785.1"/>
    <property type="molecule type" value="Genomic_DNA"/>
</dbReference>
<feature type="region of interest" description="Disordered" evidence="2">
    <location>
        <begin position="239"/>
        <end position="260"/>
    </location>
</feature>
<feature type="compositionally biased region" description="Basic and acidic residues" evidence="2">
    <location>
        <begin position="1"/>
        <end position="12"/>
    </location>
</feature>